<dbReference type="AlphaFoldDB" id="A0AAW1IT79"/>
<feature type="region of interest" description="Disordered" evidence="1">
    <location>
        <begin position="95"/>
        <end position="132"/>
    </location>
</feature>
<evidence type="ECO:0000256" key="1">
    <source>
        <dbReference type="SAM" id="MobiDB-lite"/>
    </source>
</evidence>
<dbReference type="EMBL" id="JASPKY010000565">
    <property type="protein sequence ID" value="KAK9692834.1"/>
    <property type="molecule type" value="Genomic_DNA"/>
</dbReference>
<evidence type="ECO:0000313" key="3">
    <source>
        <dbReference type="Proteomes" id="UP001458880"/>
    </source>
</evidence>
<gene>
    <name evidence="2" type="ORF">QE152_g34880</name>
</gene>
<protein>
    <submittedName>
        <fullName evidence="2">Uncharacterized protein</fullName>
    </submittedName>
</protein>
<reference evidence="2 3" key="1">
    <citation type="journal article" date="2024" name="BMC Genomics">
        <title>De novo assembly and annotation of Popillia japonica's genome with initial clues to its potential as an invasive pest.</title>
        <authorList>
            <person name="Cucini C."/>
            <person name="Boschi S."/>
            <person name="Funari R."/>
            <person name="Cardaioli E."/>
            <person name="Iannotti N."/>
            <person name="Marturano G."/>
            <person name="Paoli F."/>
            <person name="Bruttini M."/>
            <person name="Carapelli A."/>
            <person name="Frati F."/>
            <person name="Nardi F."/>
        </authorList>
    </citation>
    <scope>NUCLEOTIDE SEQUENCE [LARGE SCALE GENOMIC DNA]</scope>
    <source>
        <strain evidence="2">DMR45628</strain>
    </source>
</reference>
<organism evidence="2 3">
    <name type="scientific">Popillia japonica</name>
    <name type="common">Japanese beetle</name>
    <dbReference type="NCBI Taxonomy" id="7064"/>
    <lineage>
        <taxon>Eukaryota</taxon>
        <taxon>Metazoa</taxon>
        <taxon>Ecdysozoa</taxon>
        <taxon>Arthropoda</taxon>
        <taxon>Hexapoda</taxon>
        <taxon>Insecta</taxon>
        <taxon>Pterygota</taxon>
        <taxon>Neoptera</taxon>
        <taxon>Endopterygota</taxon>
        <taxon>Coleoptera</taxon>
        <taxon>Polyphaga</taxon>
        <taxon>Scarabaeiformia</taxon>
        <taxon>Scarabaeidae</taxon>
        <taxon>Rutelinae</taxon>
        <taxon>Popillia</taxon>
    </lineage>
</organism>
<evidence type="ECO:0000313" key="2">
    <source>
        <dbReference type="EMBL" id="KAK9692834.1"/>
    </source>
</evidence>
<accession>A0AAW1IT79</accession>
<keyword evidence="3" id="KW-1185">Reference proteome</keyword>
<name>A0AAW1IT79_POPJA</name>
<comment type="caution">
    <text evidence="2">The sequence shown here is derived from an EMBL/GenBank/DDBJ whole genome shotgun (WGS) entry which is preliminary data.</text>
</comment>
<proteinExistence type="predicted"/>
<dbReference type="Proteomes" id="UP001458880">
    <property type="component" value="Unassembled WGS sequence"/>
</dbReference>
<sequence length="132" mass="15784">MYEVAKKDIEDKDHQINFLRAKDHIHRRRWRHSRTVPIELLIEERKRHYESEHHIHRRRWRHSRTVPIELLIEERKRHYESELKKIVGPACAKKWQDKWDTSSSGRRSSGLHARRSGKISGTPVPVEDGCGG</sequence>